<evidence type="ECO:0000313" key="9">
    <source>
        <dbReference type="EMBL" id="RHE76524.1"/>
    </source>
</evidence>
<comment type="similarity">
    <text evidence="2">Belongs to the CpsC/CapA family.</text>
</comment>
<protein>
    <submittedName>
        <fullName evidence="9">Protein-tyrosine kinase</fullName>
    </submittedName>
</protein>
<dbReference type="PANTHER" id="PTHR32309">
    <property type="entry name" value="TYROSINE-PROTEIN KINASE"/>
    <property type="match status" value="1"/>
</dbReference>
<dbReference type="InterPro" id="IPR003856">
    <property type="entry name" value="LPS_length_determ_N"/>
</dbReference>
<keyword evidence="6 7" id="KW-0472">Membrane</keyword>
<keyword evidence="3" id="KW-1003">Cell membrane</keyword>
<evidence type="ECO:0000259" key="8">
    <source>
        <dbReference type="Pfam" id="PF02706"/>
    </source>
</evidence>
<keyword evidence="5 7" id="KW-1133">Transmembrane helix</keyword>
<dbReference type="GO" id="GO:0005886">
    <property type="term" value="C:plasma membrane"/>
    <property type="evidence" value="ECO:0007669"/>
    <property type="project" value="UniProtKB-SubCell"/>
</dbReference>
<sequence>MHSVGREDKMEQQNLQDNTDIEIDVLELFHVLLNKFWIILLAGIIAGLAFIGGTILFITPQYESTTKMYVLSKQDNNTLTQQDMQTSLSLTKDYAELIKSRTVTEGVIAQLNLDLTHEELLKKMAVDSATDTRILSITVTDADPYEACKIANAIRDVAANHIKNVMDIDAVNVVETANIPDQQSSPSISKNGITGVLLGVLLSVAIILIAYISNDTVKTQEDVEKYLGLSVLGTIPLTETDRKKKKKKQKKARGRR</sequence>
<keyword evidence="9" id="KW-0808">Transferase</keyword>
<accession>A0A414KIB1</accession>
<keyword evidence="9" id="KW-0418">Kinase</keyword>
<evidence type="ECO:0000256" key="7">
    <source>
        <dbReference type="SAM" id="Phobius"/>
    </source>
</evidence>
<dbReference type="Proteomes" id="UP000283928">
    <property type="component" value="Unassembled WGS sequence"/>
</dbReference>
<feature type="domain" description="Polysaccharide chain length determinant N-terminal" evidence="8">
    <location>
        <begin position="22"/>
        <end position="111"/>
    </location>
</feature>
<keyword evidence="9" id="KW-0829">Tyrosine-protein kinase</keyword>
<organism evidence="9 10">
    <name type="scientific">Blautia obeum</name>
    <dbReference type="NCBI Taxonomy" id="40520"/>
    <lineage>
        <taxon>Bacteria</taxon>
        <taxon>Bacillati</taxon>
        <taxon>Bacillota</taxon>
        <taxon>Clostridia</taxon>
        <taxon>Lachnospirales</taxon>
        <taxon>Lachnospiraceae</taxon>
        <taxon>Blautia</taxon>
    </lineage>
</organism>
<dbReference type="Pfam" id="PF02706">
    <property type="entry name" value="Wzz"/>
    <property type="match status" value="1"/>
</dbReference>
<comment type="subcellular location">
    <subcellularLocation>
        <location evidence="1">Cell membrane</location>
        <topology evidence="1">Multi-pass membrane protein</topology>
    </subcellularLocation>
</comment>
<evidence type="ECO:0000313" key="10">
    <source>
        <dbReference type="Proteomes" id="UP000283928"/>
    </source>
</evidence>
<feature type="transmembrane region" description="Helical" evidence="7">
    <location>
        <begin position="36"/>
        <end position="58"/>
    </location>
</feature>
<evidence type="ECO:0000256" key="2">
    <source>
        <dbReference type="ARBA" id="ARBA00006683"/>
    </source>
</evidence>
<evidence type="ECO:0000256" key="1">
    <source>
        <dbReference type="ARBA" id="ARBA00004651"/>
    </source>
</evidence>
<dbReference type="InterPro" id="IPR050445">
    <property type="entry name" value="Bact_polysacc_biosynth/exp"/>
</dbReference>
<gene>
    <name evidence="9" type="ORF">DW723_05460</name>
</gene>
<dbReference type="AlphaFoldDB" id="A0A414KIB1"/>
<evidence type="ECO:0000256" key="3">
    <source>
        <dbReference type="ARBA" id="ARBA00022475"/>
    </source>
</evidence>
<dbReference type="PANTHER" id="PTHR32309:SF13">
    <property type="entry name" value="FERRIC ENTEROBACTIN TRANSPORT PROTEIN FEPE"/>
    <property type="match status" value="1"/>
</dbReference>
<evidence type="ECO:0000256" key="6">
    <source>
        <dbReference type="ARBA" id="ARBA00023136"/>
    </source>
</evidence>
<keyword evidence="4 7" id="KW-0812">Transmembrane</keyword>
<evidence type="ECO:0000256" key="4">
    <source>
        <dbReference type="ARBA" id="ARBA00022692"/>
    </source>
</evidence>
<proteinExistence type="inferred from homology"/>
<dbReference type="EMBL" id="QSKO01000005">
    <property type="protein sequence ID" value="RHE76524.1"/>
    <property type="molecule type" value="Genomic_DNA"/>
</dbReference>
<feature type="transmembrane region" description="Helical" evidence="7">
    <location>
        <begin position="192"/>
        <end position="212"/>
    </location>
</feature>
<name>A0A414KIB1_9FIRM</name>
<comment type="caution">
    <text evidence="9">The sequence shown here is derived from an EMBL/GenBank/DDBJ whole genome shotgun (WGS) entry which is preliminary data.</text>
</comment>
<reference evidence="9 10" key="1">
    <citation type="submission" date="2018-08" db="EMBL/GenBank/DDBJ databases">
        <title>A genome reference for cultivated species of the human gut microbiota.</title>
        <authorList>
            <person name="Zou Y."/>
            <person name="Xue W."/>
            <person name="Luo G."/>
        </authorList>
    </citation>
    <scope>NUCLEOTIDE SEQUENCE [LARGE SCALE GENOMIC DNA]</scope>
    <source>
        <strain evidence="9 10">AM27-32LB</strain>
    </source>
</reference>
<dbReference type="GO" id="GO:0004713">
    <property type="term" value="F:protein tyrosine kinase activity"/>
    <property type="evidence" value="ECO:0007669"/>
    <property type="project" value="UniProtKB-KW"/>
</dbReference>
<evidence type="ECO:0000256" key="5">
    <source>
        <dbReference type="ARBA" id="ARBA00022989"/>
    </source>
</evidence>